<evidence type="ECO:0000313" key="1">
    <source>
        <dbReference type="EMBL" id="NDL60704.1"/>
    </source>
</evidence>
<gene>
    <name evidence="1" type="ORF">F7O44_26870</name>
</gene>
<dbReference type="Proteomes" id="UP000460435">
    <property type="component" value="Unassembled WGS sequence"/>
</dbReference>
<organism evidence="1 2">
    <name type="scientific">Phytoactinopolyspora mesophila</name>
    <dbReference type="NCBI Taxonomy" id="2650750"/>
    <lineage>
        <taxon>Bacteria</taxon>
        <taxon>Bacillati</taxon>
        <taxon>Actinomycetota</taxon>
        <taxon>Actinomycetes</taxon>
        <taxon>Jiangellales</taxon>
        <taxon>Jiangellaceae</taxon>
        <taxon>Phytoactinopolyspora</taxon>
    </lineage>
</organism>
<name>A0A7K3MBL7_9ACTN</name>
<reference evidence="1 2" key="1">
    <citation type="submission" date="2019-11" db="EMBL/GenBank/DDBJ databases">
        <authorList>
            <person name="Li X.-J."/>
            <person name="Feng X.-M."/>
        </authorList>
    </citation>
    <scope>NUCLEOTIDE SEQUENCE [LARGE SCALE GENOMIC DNA]</scope>
    <source>
        <strain evidence="1 2">XMNu-373</strain>
    </source>
</reference>
<proteinExistence type="predicted"/>
<accession>A0A7K3MBL7</accession>
<sequence>MTEEQLRAAVERIGEAATDVHNTLTVLDRQIMRLEIALSMQDDGEQP</sequence>
<dbReference type="RefSeq" id="WP_162453423.1">
    <property type="nucleotide sequence ID" value="NZ_WLZY01000014.1"/>
</dbReference>
<protein>
    <submittedName>
        <fullName evidence="1">Uncharacterized protein</fullName>
    </submittedName>
</protein>
<keyword evidence="2" id="KW-1185">Reference proteome</keyword>
<dbReference type="EMBL" id="WLZY01000014">
    <property type="protein sequence ID" value="NDL60704.1"/>
    <property type="molecule type" value="Genomic_DNA"/>
</dbReference>
<dbReference type="AlphaFoldDB" id="A0A7K3MBL7"/>
<evidence type="ECO:0000313" key="2">
    <source>
        <dbReference type="Proteomes" id="UP000460435"/>
    </source>
</evidence>
<comment type="caution">
    <text evidence="1">The sequence shown here is derived from an EMBL/GenBank/DDBJ whole genome shotgun (WGS) entry which is preliminary data.</text>
</comment>